<dbReference type="Proteomes" id="UP001589611">
    <property type="component" value="Unassembled WGS sequence"/>
</dbReference>
<feature type="non-terminal residue" evidence="1">
    <location>
        <position position="121"/>
    </location>
</feature>
<comment type="caution">
    <text evidence="1">The sequence shown here is derived from an EMBL/GenBank/DDBJ whole genome shotgun (WGS) entry which is preliminary data.</text>
</comment>
<organism evidence="1 2">
    <name type="scientific">Microbacterium terregens</name>
    <dbReference type="NCBI Taxonomy" id="69363"/>
    <lineage>
        <taxon>Bacteria</taxon>
        <taxon>Bacillati</taxon>
        <taxon>Actinomycetota</taxon>
        <taxon>Actinomycetes</taxon>
        <taxon>Micrococcales</taxon>
        <taxon>Microbacteriaceae</taxon>
        <taxon>Microbacterium</taxon>
    </lineage>
</organism>
<reference evidence="1 2" key="1">
    <citation type="submission" date="2024-09" db="EMBL/GenBank/DDBJ databases">
        <authorList>
            <person name="Sun Q."/>
            <person name="Mori K."/>
        </authorList>
    </citation>
    <scope>NUCLEOTIDE SEQUENCE [LARGE SCALE GENOMIC DNA]</scope>
    <source>
        <strain evidence="1 2">JCM 1342</strain>
    </source>
</reference>
<evidence type="ECO:0000313" key="2">
    <source>
        <dbReference type="Proteomes" id="UP001589611"/>
    </source>
</evidence>
<keyword evidence="2" id="KW-1185">Reference proteome</keyword>
<evidence type="ECO:0000313" key="1">
    <source>
        <dbReference type="EMBL" id="MFB9644320.1"/>
    </source>
</evidence>
<dbReference type="RefSeq" id="WP_378720726.1">
    <property type="nucleotide sequence ID" value="NZ_JBHMBE010000001.1"/>
</dbReference>
<sequence length="121" mass="13024">MSSDTTGDAIVHVAIEDDWEMSLPLGAYEAATRRVAYEPGGYIRATTTHGVQPVLDRIYPDLTLPLILVTLSVAGLEASGIPVEPSSGEGWRIFGAIPCTDDSIVVATRRLERAGDRWVAQ</sequence>
<name>A0ABV5SVI7_9MICO</name>
<dbReference type="EMBL" id="JBHMBE010000001">
    <property type="protein sequence ID" value="MFB9644320.1"/>
    <property type="molecule type" value="Genomic_DNA"/>
</dbReference>
<proteinExistence type="predicted"/>
<gene>
    <name evidence="1" type="ORF">ACFFPJ_00755</name>
</gene>
<accession>A0ABV5SVI7</accession>
<protein>
    <submittedName>
        <fullName evidence="1">Uncharacterized protein</fullName>
    </submittedName>
</protein>
<dbReference type="Gene3D" id="3.20.170.20">
    <property type="entry name" value="Protein of unknown function DUF952"/>
    <property type="match status" value="1"/>
</dbReference>